<comment type="caution">
    <text evidence="1">The sequence shown here is derived from an EMBL/GenBank/DDBJ whole genome shotgun (WGS) entry which is preliminary data.</text>
</comment>
<proteinExistence type="predicted"/>
<dbReference type="EMBL" id="JADFTS010000009">
    <property type="protein sequence ID" value="KAF9588611.1"/>
    <property type="molecule type" value="Genomic_DNA"/>
</dbReference>
<gene>
    <name evidence="1" type="ORF">IFM89_013698</name>
</gene>
<evidence type="ECO:0000313" key="1">
    <source>
        <dbReference type="EMBL" id="KAF9588611.1"/>
    </source>
</evidence>
<accession>A0A835LIJ3</accession>
<dbReference type="Proteomes" id="UP000631114">
    <property type="component" value="Unassembled WGS sequence"/>
</dbReference>
<keyword evidence="2" id="KW-1185">Reference proteome</keyword>
<feature type="non-terminal residue" evidence="1">
    <location>
        <position position="1"/>
    </location>
</feature>
<protein>
    <submittedName>
        <fullName evidence="1">Uncharacterized protein</fullName>
    </submittedName>
</protein>
<evidence type="ECO:0000313" key="2">
    <source>
        <dbReference type="Proteomes" id="UP000631114"/>
    </source>
</evidence>
<reference evidence="1 2" key="1">
    <citation type="submission" date="2020-10" db="EMBL/GenBank/DDBJ databases">
        <title>The Coptis chinensis genome and diversification of protoberbering-type alkaloids.</title>
        <authorList>
            <person name="Wang B."/>
            <person name="Shu S."/>
            <person name="Song C."/>
            <person name="Liu Y."/>
        </authorList>
    </citation>
    <scope>NUCLEOTIDE SEQUENCE [LARGE SCALE GENOMIC DNA]</scope>
    <source>
        <strain evidence="1">HL-2020</strain>
        <tissue evidence="1">Leaf</tissue>
    </source>
</reference>
<sequence length="90" mass="9827">FFFSVDMKVFGPSKWSTSLCSSVKLQMAWRGSRGTTSVEIKSRSQLVFEVLVAVLIFSGTKPVVFGCRPLIPSHGALPVVKVDVSNVITH</sequence>
<organism evidence="1 2">
    <name type="scientific">Coptis chinensis</name>
    <dbReference type="NCBI Taxonomy" id="261450"/>
    <lineage>
        <taxon>Eukaryota</taxon>
        <taxon>Viridiplantae</taxon>
        <taxon>Streptophyta</taxon>
        <taxon>Embryophyta</taxon>
        <taxon>Tracheophyta</taxon>
        <taxon>Spermatophyta</taxon>
        <taxon>Magnoliopsida</taxon>
        <taxon>Ranunculales</taxon>
        <taxon>Ranunculaceae</taxon>
        <taxon>Coptidoideae</taxon>
        <taxon>Coptis</taxon>
    </lineage>
</organism>
<name>A0A835LIJ3_9MAGN</name>
<dbReference type="AlphaFoldDB" id="A0A835LIJ3"/>